<dbReference type="SUPFAM" id="SSF52540">
    <property type="entry name" value="P-loop containing nucleoside triphosphate hydrolases"/>
    <property type="match status" value="1"/>
</dbReference>
<evidence type="ECO:0000313" key="3">
    <source>
        <dbReference type="Proteomes" id="UP000655523"/>
    </source>
</evidence>
<dbReference type="InterPro" id="IPR049945">
    <property type="entry name" value="AAA_22"/>
</dbReference>
<accession>A0A972P394</accession>
<dbReference type="Proteomes" id="UP000655523">
    <property type="component" value="Unassembled WGS sequence"/>
</dbReference>
<reference evidence="2 3" key="1">
    <citation type="submission" date="2019-11" db="EMBL/GenBank/DDBJ databases">
        <title>Metabolism of dissolved organic matter in forest soils.</title>
        <authorList>
            <person name="Cyle K.T."/>
            <person name="Wilhelm R.C."/>
            <person name="Martinez C.E."/>
        </authorList>
    </citation>
    <scope>NUCLEOTIDE SEQUENCE [LARGE SCALE GENOMIC DNA]</scope>
    <source>
        <strain evidence="2 3">5N</strain>
    </source>
</reference>
<dbReference type="GO" id="GO:0016887">
    <property type="term" value="F:ATP hydrolysis activity"/>
    <property type="evidence" value="ECO:0007669"/>
    <property type="project" value="InterPro"/>
</dbReference>
<name>A0A972P394_9BURK</name>
<evidence type="ECO:0000259" key="1">
    <source>
        <dbReference type="SMART" id="SM00382"/>
    </source>
</evidence>
<proteinExistence type="predicted"/>
<feature type="domain" description="AAA+ ATPase" evidence="1">
    <location>
        <begin position="122"/>
        <end position="291"/>
    </location>
</feature>
<sequence>MTPVGTLVVAEYGDSPIAQYQGNPLIEALPPIRSEADAAASMALFPDEPGDETQLSKEVRLHCIDRLLQLVQPLPIHLELESALSSLIRSGYVGRNPLAQATWRHAYSLAVGQAAENGFRSTASTLSVVGLSGIGKSTALESILRLYPQAIRHRKYRGQELIQLQIPWLKIECPFDGSLTGLCHAFFRALDRAIGEERYARRYRSIRGIVQLVHQIEQIASTHFVGMLIIDELQHLRVAKTGGKDNMLNFFVNLINSIGIPVVFVGTNSMIELFADVMRNARRATGLGLSDFRQPKSDDPAWALLVDAAWQYQWVRHVEPLTAELRSVLYDLTQGVTDFLIKLLVLAQRHAIHTGEERLTVKLLRTIADTRMQLLKPALDALRSGNVKRMAKFEDLLPPDSQIAAMMEAMDGDAHVSSRLTMLQDMRRPRVENAEILVPALAEASGIASGSATETGSAVRSDARCLVEHEAPLAALRDAGWILVDALEFSTVYAVC</sequence>
<dbReference type="Pfam" id="PF13401">
    <property type="entry name" value="AAA_22"/>
    <property type="match status" value="1"/>
</dbReference>
<dbReference type="InterPro" id="IPR027417">
    <property type="entry name" value="P-loop_NTPase"/>
</dbReference>
<dbReference type="EMBL" id="WOEZ01000312">
    <property type="protein sequence ID" value="NPT62315.1"/>
    <property type="molecule type" value="Genomic_DNA"/>
</dbReference>
<keyword evidence="3" id="KW-1185">Reference proteome</keyword>
<comment type="caution">
    <text evidence="2">The sequence shown here is derived from an EMBL/GenBank/DDBJ whole genome shotgun (WGS) entry which is preliminary data.</text>
</comment>
<gene>
    <name evidence="2" type="ORF">GNZ13_49375</name>
</gene>
<organism evidence="2 3">
    <name type="scientific">Paraburkholderia elongata</name>
    <dbReference type="NCBI Taxonomy" id="2675747"/>
    <lineage>
        <taxon>Bacteria</taxon>
        <taxon>Pseudomonadati</taxon>
        <taxon>Pseudomonadota</taxon>
        <taxon>Betaproteobacteria</taxon>
        <taxon>Burkholderiales</taxon>
        <taxon>Burkholderiaceae</taxon>
        <taxon>Paraburkholderia</taxon>
    </lineage>
</organism>
<protein>
    <submittedName>
        <fullName evidence="2">AAA family ATPase</fullName>
    </submittedName>
</protein>
<dbReference type="InterPro" id="IPR003593">
    <property type="entry name" value="AAA+_ATPase"/>
</dbReference>
<dbReference type="Gene3D" id="3.40.50.300">
    <property type="entry name" value="P-loop containing nucleotide triphosphate hydrolases"/>
    <property type="match status" value="1"/>
</dbReference>
<dbReference type="SMART" id="SM00382">
    <property type="entry name" value="AAA"/>
    <property type="match status" value="1"/>
</dbReference>
<dbReference type="RefSeq" id="WP_172178775.1">
    <property type="nucleotide sequence ID" value="NZ_WOEZ01000312.1"/>
</dbReference>
<dbReference type="AlphaFoldDB" id="A0A972P394"/>
<evidence type="ECO:0000313" key="2">
    <source>
        <dbReference type="EMBL" id="NPT62315.1"/>
    </source>
</evidence>